<keyword evidence="1" id="KW-0732">Signal</keyword>
<feature type="chain" id="PRO_5046320922" evidence="1">
    <location>
        <begin position="24"/>
        <end position="144"/>
    </location>
</feature>
<organism evidence="2 3">
    <name type="scientific">Negadavirga shengliensis</name>
    <dbReference type="NCBI Taxonomy" id="1389218"/>
    <lineage>
        <taxon>Bacteria</taxon>
        <taxon>Pseudomonadati</taxon>
        <taxon>Bacteroidota</taxon>
        <taxon>Cytophagia</taxon>
        <taxon>Cytophagales</taxon>
        <taxon>Cyclobacteriaceae</taxon>
        <taxon>Negadavirga</taxon>
    </lineage>
</organism>
<gene>
    <name evidence="2" type="ORF">ACFPFU_16575</name>
</gene>
<accession>A0ABV9T3L1</accession>
<sequence>MNTIISKISLWVMTLSLLSCVDADELATPNAAAPVLIIIEGAEFDGASAVEVVGTFLELDKTGILDHKVGIDSIPLSGLEIKVFINHMEEVGALVTDTAGKIMFQKAWSDLGLDSPGSGNQVRLEFAGTHNNVAFRKYHSVRVK</sequence>
<name>A0ABV9T3L1_9BACT</name>
<dbReference type="RefSeq" id="WP_377066053.1">
    <property type="nucleotide sequence ID" value="NZ_JBHSJJ010000010.1"/>
</dbReference>
<dbReference type="PROSITE" id="PS51257">
    <property type="entry name" value="PROKAR_LIPOPROTEIN"/>
    <property type="match status" value="1"/>
</dbReference>
<dbReference type="EMBL" id="JBHSJJ010000010">
    <property type="protein sequence ID" value="MFC4873318.1"/>
    <property type="molecule type" value="Genomic_DNA"/>
</dbReference>
<feature type="signal peptide" evidence="1">
    <location>
        <begin position="1"/>
        <end position="23"/>
    </location>
</feature>
<evidence type="ECO:0000313" key="2">
    <source>
        <dbReference type="EMBL" id="MFC4873318.1"/>
    </source>
</evidence>
<evidence type="ECO:0000256" key="1">
    <source>
        <dbReference type="SAM" id="SignalP"/>
    </source>
</evidence>
<evidence type="ECO:0000313" key="3">
    <source>
        <dbReference type="Proteomes" id="UP001595818"/>
    </source>
</evidence>
<proteinExistence type="predicted"/>
<comment type="caution">
    <text evidence="2">The sequence shown here is derived from an EMBL/GenBank/DDBJ whole genome shotgun (WGS) entry which is preliminary data.</text>
</comment>
<protein>
    <submittedName>
        <fullName evidence="2">Uncharacterized protein</fullName>
    </submittedName>
</protein>
<dbReference type="Proteomes" id="UP001595818">
    <property type="component" value="Unassembled WGS sequence"/>
</dbReference>
<reference evidence="3" key="1">
    <citation type="journal article" date="2019" name="Int. J. Syst. Evol. Microbiol.">
        <title>The Global Catalogue of Microorganisms (GCM) 10K type strain sequencing project: providing services to taxonomists for standard genome sequencing and annotation.</title>
        <authorList>
            <consortium name="The Broad Institute Genomics Platform"/>
            <consortium name="The Broad Institute Genome Sequencing Center for Infectious Disease"/>
            <person name="Wu L."/>
            <person name="Ma J."/>
        </authorList>
    </citation>
    <scope>NUCLEOTIDE SEQUENCE [LARGE SCALE GENOMIC DNA]</scope>
    <source>
        <strain evidence="3">CGMCC 4.7466</strain>
    </source>
</reference>
<keyword evidence="3" id="KW-1185">Reference proteome</keyword>